<geneLocation type="plasmid" evidence="6">
    <name>pBI709</name>
</geneLocation>
<accession>Q7X3L7</accession>
<reference evidence="6" key="1">
    <citation type="submission" date="2003-05" db="EMBL/GenBank/DDBJ databases">
        <title>Characterization of the transfer region of the conjugative 60 kb plasmid pBI709.</title>
        <authorList>
            <person name="Battermann A."/>
            <person name="Disque-Kochem C."/>
            <person name="Dreiseikelmann B."/>
        </authorList>
    </citation>
    <scope>NUCLEOTIDE SEQUENCE</scope>
    <source>
        <plasmid evidence="6">pBI709</plasmid>
    </source>
</reference>
<evidence type="ECO:0000256" key="5">
    <source>
        <dbReference type="SAM" id="Phobius"/>
    </source>
</evidence>
<protein>
    <submittedName>
        <fullName evidence="6">Putative mating pair formation protein</fullName>
    </submittedName>
</protein>
<dbReference type="EMBL" id="AY299015">
    <property type="protein sequence ID" value="AAP57227.1"/>
    <property type="molecule type" value="Genomic_DNA"/>
</dbReference>
<comment type="subcellular location">
    <subcellularLocation>
        <location evidence="1">Membrane</location>
    </subcellularLocation>
</comment>
<feature type="transmembrane region" description="Helical" evidence="5">
    <location>
        <begin position="52"/>
        <end position="73"/>
    </location>
</feature>
<evidence type="ECO:0000256" key="4">
    <source>
        <dbReference type="ARBA" id="ARBA00023136"/>
    </source>
</evidence>
<dbReference type="Pfam" id="PF05101">
    <property type="entry name" value="VirB3"/>
    <property type="match status" value="1"/>
</dbReference>
<feature type="transmembrane region" description="Helical" evidence="5">
    <location>
        <begin position="24"/>
        <end position="46"/>
    </location>
</feature>
<keyword evidence="6" id="KW-0614">Plasmid</keyword>
<evidence type="ECO:0000256" key="1">
    <source>
        <dbReference type="ARBA" id="ARBA00004370"/>
    </source>
</evidence>
<organism evidence="6">
    <name type="scientific">Pseudomonas putida</name>
    <name type="common">Arthrobacter siderocapsulatus</name>
    <dbReference type="NCBI Taxonomy" id="303"/>
    <lineage>
        <taxon>Bacteria</taxon>
        <taxon>Pseudomonadati</taxon>
        <taxon>Pseudomonadota</taxon>
        <taxon>Gammaproteobacteria</taxon>
        <taxon>Pseudomonadales</taxon>
        <taxon>Pseudomonadaceae</taxon>
        <taxon>Pseudomonas</taxon>
    </lineage>
</organism>
<dbReference type="GO" id="GO:0016020">
    <property type="term" value="C:membrane"/>
    <property type="evidence" value="ECO:0007669"/>
    <property type="project" value="UniProtKB-SubCell"/>
</dbReference>
<evidence type="ECO:0000256" key="2">
    <source>
        <dbReference type="ARBA" id="ARBA00022692"/>
    </source>
</evidence>
<name>Q7X3L7_PSEPU</name>
<evidence type="ECO:0000313" key="6">
    <source>
        <dbReference type="EMBL" id="AAP57227.1"/>
    </source>
</evidence>
<dbReference type="InterPro" id="IPR007792">
    <property type="entry name" value="T4SS_VirB3/TrbD/AvhB"/>
</dbReference>
<keyword evidence="3 5" id="KW-1133">Transmembrane helix</keyword>
<proteinExistence type="predicted"/>
<dbReference type="AlphaFoldDB" id="Q7X3L7"/>
<gene>
    <name evidence="6" type="primary">mpfB</name>
</gene>
<sequence>MTTGEHKPDEGEVLVVAMARPSMVGAFTMSSVLISIFAPLIAALLIRSLWPVALIPVLFGASYYICSKDVYLFGVMQAAFRLRASQNRKVWGYRSYAPR</sequence>
<evidence type="ECO:0000256" key="3">
    <source>
        <dbReference type="ARBA" id="ARBA00022989"/>
    </source>
</evidence>
<keyword evidence="4 5" id="KW-0472">Membrane</keyword>
<keyword evidence="2 5" id="KW-0812">Transmembrane</keyword>